<dbReference type="RefSeq" id="XP_034103759.1">
    <property type="nucleotide sequence ID" value="XM_034247868.1"/>
</dbReference>
<evidence type="ECO:0000256" key="1">
    <source>
        <dbReference type="SAM" id="SignalP"/>
    </source>
</evidence>
<accession>A0A6P8WLW4</accession>
<protein>
    <submittedName>
        <fullName evidence="3">Uncharacterized protein LOC117567709</fullName>
    </submittedName>
</protein>
<feature type="chain" id="PRO_5027694918" evidence="1">
    <location>
        <begin position="25"/>
        <end position="152"/>
    </location>
</feature>
<gene>
    <name evidence="3" type="primary">LOC117567709</name>
</gene>
<keyword evidence="2" id="KW-1185">Reference proteome</keyword>
<dbReference type="AlphaFoldDB" id="A0A6P8WLW4"/>
<evidence type="ECO:0000313" key="3">
    <source>
        <dbReference type="RefSeq" id="XP_034103759.1"/>
    </source>
</evidence>
<sequence>MSCSTLYCLSVAIFLLLDLNPSLAACGDRPLKQLRLRSSTSNGEESESDQQLPPIDLSHLSEQQLQQLMQQLNVADQFDEDNRGSSRPWKKVQRIIRRQLVRVPKRYLKKLLRQFGLARSVSVRSGVIQLLPQPEVPDVEPQPQLYYLIPLE</sequence>
<organism evidence="2 3">
    <name type="scientific">Drosophila albomicans</name>
    <name type="common">Fruit fly</name>
    <dbReference type="NCBI Taxonomy" id="7291"/>
    <lineage>
        <taxon>Eukaryota</taxon>
        <taxon>Metazoa</taxon>
        <taxon>Ecdysozoa</taxon>
        <taxon>Arthropoda</taxon>
        <taxon>Hexapoda</taxon>
        <taxon>Insecta</taxon>
        <taxon>Pterygota</taxon>
        <taxon>Neoptera</taxon>
        <taxon>Endopterygota</taxon>
        <taxon>Diptera</taxon>
        <taxon>Brachycera</taxon>
        <taxon>Muscomorpha</taxon>
        <taxon>Ephydroidea</taxon>
        <taxon>Drosophilidae</taxon>
        <taxon>Drosophila</taxon>
    </lineage>
</organism>
<dbReference type="GeneID" id="117567709"/>
<dbReference type="Proteomes" id="UP000515160">
    <property type="component" value="Chromosome X"/>
</dbReference>
<dbReference type="OrthoDB" id="7978767at2759"/>
<name>A0A6P8WLW4_DROAB</name>
<evidence type="ECO:0000313" key="2">
    <source>
        <dbReference type="Proteomes" id="UP000515160"/>
    </source>
</evidence>
<proteinExistence type="predicted"/>
<reference evidence="3" key="1">
    <citation type="submission" date="2025-08" db="UniProtKB">
        <authorList>
            <consortium name="RefSeq"/>
        </authorList>
    </citation>
    <scope>IDENTIFICATION</scope>
    <source>
        <strain evidence="3">15112-1751.03</strain>
        <tissue evidence="3">Whole Adult</tissue>
    </source>
</reference>
<feature type="signal peptide" evidence="1">
    <location>
        <begin position="1"/>
        <end position="24"/>
    </location>
</feature>
<keyword evidence="1" id="KW-0732">Signal</keyword>